<feature type="region of interest" description="Disordered" evidence="2">
    <location>
        <begin position="258"/>
        <end position="409"/>
    </location>
</feature>
<comment type="caution">
    <text evidence="4">The sequence shown here is derived from an EMBL/GenBank/DDBJ whole genome shotgun (WGS) entry which is preliminary data.</text>
</comment>
<dbReference type="PANTHER" id="PTHR23177">
    <property type="entry name" value="MKIAA1688 PROTEIN"/>
    <property type="match status" value="1"/>
</dbReference>
<dbReference type="InterPro" id="IPR008936">
    <property type="entry name" value="Rho_GTPase_activation_prot"/>
</dbReference>
<dbReference type="InterPro" id="IPR044785">
    <property type="entry name" value="RopGAP1-5"/>
</dbReference>
<feature type="compositionally biased region" description="Low complexity" evidence="2">
    <location>
        <begin position="27"/>
        <end position="68"/>
    </location>
</feature>
<dbReference type="GO" id="GO:0007165">
    <property type="term" value="P:signal transduction"/>
    <property type="evidence" value="ECO:0007669"/>
    <property type="project" value="InterPro"/>
</dbReference>
<feature type="compositionally biased region" description="Polar residues" evidence="2">
    <location>
        <begin position="258"/>
        <end position="279"/>
    </location>
</feature>
<feature type="compositionally biased region" description="Low complexity" evidence="2">
    <location>
        <begin position="325"/>
        <end position="353"/>
    </location>
</feature>
<reference evidence="4" key="1">
    <citation type="submission" date="2020-01" db="EMBL/GenBank/DDBJ databases">
        <title>Development of genomics and gene disruption for Polysphondylium violaceum indicates a role for the polyketide synthase stlB in stalk morphogenesis.</title>
        <authorList>
            <person name="Narita B."/>
            <person name="Kawabe Y."/>
            <person name="Kin K."/>
            <person name="Saito T."/>
            <person name="Gibbs R."/>
            <person name="Kuspa A."/>
            <person name="Muzny D."/>
            <person name="Queller D."/>
            <person name="Richards S."/>
            <person name="Strassman J."/>
            <person name="Sucgang R."/>
            <person name="Worley K."/>
            <person name="Schaap P."/>
        </authorList>
    </citation>
    <scope>NUCLEOTIDE SEQUENCE</scope>
    <source>
        <strain evidence="4">QSvi11</strain>
    </source>
</reference>
<proteinExistence type="predicted"/>
<name>A0A8J4PZB8_9MYCE</name>
<dbReference type="InterPro" id="IPR013783">
    <property type="entry name" value="Ig-like_fold"/>
</dbReference>
<feature type="compositionally biased region" description="Low complexity" evidence="2">
    <location>
        <begin position="368"/>
        <end position="381"/>
    </location>
</feature>
<evidence type="ECO:0000313" key="4">
    <source>
        <dbReference type="EMBL" id="KAF2072026.1"/>
    </source>
</evidence>
<feature type="region of interest" description="Disordered" evidence="2">
    <location>
        <begin position="1"/>
        <end position="90"/>
    </location>
</feature>
<feature type="compositionally biased region" description="Low complexity" evidence="2">
    <location>
        <begin position="746"/>
        <end position="760"/>
    </location>
</feature>
<dbReference type="PANTHER" id="PTHR23177:SF58">
    <property type="entry name" value="RHO GTPASE-ACTIVATING PROTEIN GACK"/>
    <property type="match status" value="1"/>
</dbReference>
<feature type="domain" description="Rho-GAP" evidence="3">
    <location>
        <begin position="648"/>
        <end position="862"/>
    </location>
</feature>
<feature type="compositionally biased region" description="Polar residues" evidence="2">
    <location>
        <begin position="761"/>
        <end position="773"/>
    </location>
</feature>
<gene>
    <name evidence="4" type="ORF">CYY_006660</name>
</gene>
<dbReference type="Gene3D" id="1.10.555.10">
    <property type="entry name" value="Rho GTPase activation protein"/>
    <property type="match status" value="1"/>
</dbReference>
<dbReference type="CDD" id="cd00159">
    <property type="entry name" value="RhoGAP"/>
    <property type="match status" value="1"/>
</dbReference>
<feature type="compositionally biased region" description="Low complexity" evidence="2">
    <location>
        <begin position="79"/>
        <end position="88"/>
    </location>
</feature>
<feature type="compositionally biased region" description="Polar residues" evidence="2">
    <location>
        <begin position="354"/>
        <end position="367"/>
    </location>
</feature>
<dbReference type="Pfam" id="PF00620">
    <property type="entry name" value="RhoGAP"/>
    <property type="match status" value="1"/>
</dbReference>
<protein>
    <recommendedName>
        <fullName evidence="3">Rho-GAP domain-containing protein</fullName>
    </recommendedName>
</protein>
<dbReference type="Gene3D" id="2.60.40.10">
    <property type="entry name" value="Immunoglobulins"/>
    <property type="match status" value="1"/>
</dbReference>
<dbReference type="EMBL" id="AJWJ01000317">
    <property type="protein sequence ID" value="KAF2072026.1"/>
    <property type="molecule type" value="Genomic_DNA"/>
</dbReference>
<keyword evidence="1" id="KW-0343">GTPase activation</keyword>
<organism evidence="4 5">
    <name type="scientific">Polysphondylium violaceum</name>
    <dbReference type="NCBI Taxonomy" id="133409"/>
    <lineage>
        <taxon>Eukaryota</taxon>
        <taxon>Amoebozoa</taxon>
        <taxon>Evosea</taxon>
        <taxon>Eumycetozoa</taxon>
        <taxon>Dictyostelia</taxon>
        <taxon>Dictyosteliales</taxon>
        <taxon>Dictyosteliaceae</taxon>
        <taxon>Polysphondylium</taxon>
    </lineage>
</organism>
<evidence type="ECO:0000259" key="3">
    <source>
        <dbReference type="PROSITE" id="PS50238"/>
    </source>
</evidence>
<evidence type="ECO:0000256" key="1">
    <source>
        <dbReference type="ARBA" id="ARBA00022468"/>
    </source>
</evidence>
<dbReference type="InterPro" id="IPR000198">
    <property type="entry name" value="RhoGAP_dom"/>
</dbReference>
<accession>A0A8J4PZB8</accession>
<evidence type="ECO:0000256" key="2">
    <source>
        <dbReference type="SAM" id="MobiDB-lite"/>
    </source>
</evidence>
<keyword evidence="5" id="KW-1185">Reference proteome</keyword>
<dbReference type="GO" id="GO:0005096">
    <property type="term" value="F:GTPase activator activity"/>
    <property type="evidence" value="ECO:0007669"/>
    <property type="project" value="UniProtKB-KW"/>
</dbReference>
<dbReference type="SUPFAM" id="SSF48350">
    <property type="entry name" value="GTPase activation domain, GAP"/>
    <property type="match status" value="1"/>
</dbReference>
<dbReference type="OrthoDB" id="185175at2759"/>
<feature type="compositionally biased region" description="Low complexity" evidence="2">
    <location>
        <begin position="280"/>
        <end position="298"/>
    </location>
</feature>
<dbReference type="SMART" id="SM00324">
    <property type="entry name" value="RhoGAP"/>
    <property type="match status" value="1"/>
</dbReference>
<sequence length="862" mass="92551">MNTISHHRSSSSGEFKPITPSGPITGSSNTTATTSTTNNNSSNNNSSNSNNNNNNTTTPVSPTQQSTSYSPIKISNPVSTSNNNTTSNYQNVISLSPTDGTSEEMMMNLSQLLACFPDPPTYIPTNMNNQSKQRRDTMFVHVSAPVIIGKPTLESSTNSNVGVPITPTSSSSSLISTTAAATTTTTTPSLLTSPNQSTLIPSVVSSSEEILDSASESSLSSNDQNNINNSSHSNLNTSINNLESLTITASTPVSASSINLNTSTGSTNSKANPPLSQSQTKSNTPTKSTISTTATTNNRGSGSGMVLSKSMSLDNIDTTSISNENKTPTKSETSNNTNNSNSNTPTKSSLSPTQQQPTINNNKQNHMTSSPTSSSSHSSPSKRLTIAFGSFGRGNNSGSSSSSNNTVNTIPPRWEINLNQPISLMTANNITLGSPDHFNSQASIHHPSFELFYKACRGDISMSSIEFNKILNLLLEMNINESIGLLEKSYEYILKPSSGNPLSASSSSIPTSKPKSLLTSVKSLVGDEFSNIKLSKSILYFNSFGKTVPINQEFTDEVIFNSFTSKGKKFKVYLGPPSKTHNIVVTPKEGVISKKSQTTINFSVTLKSSIKLRRVVVIEIEGGIRYFVLIQMESNKTAFGQPLEDSDFVLDKTVFGDLRVPKALAILKHSFIELGGLQTDSVFRSPASSESDLNICKDLLTREPLPTKDPHCIASLIKLYFRELPLLLLNEVHPSVFLSFATTTTTTQSSSTTTPSTSSPNGASISNGSDYSSTSLEQQDPLLIVNQLSELKKSAFLWLIDLLAHVSNHESVNKMSAKNLSIIFSPNLYISPPTCEPADSFVISGRVVQFILEIIQFAKSLE</sequence>
<dbReference type="PROSITE" id="PS50238">
    <property type="entry name" value="RHOGAP"/>
    <property type="match status" value="1"/>
</dbReference>
<feature type="compositionally biased region" description="Low complexity" evidence="2">
    <location>
        <begin position="166"/>
        <end position="193"/>
    </location>
</feature>
<dbReference type="Proteomes" id="UP000695562">
    <property type="component" value="Unassembled WGS sequence"/>
</dbReference>
<feature type="region of interest" description="Disordered" evidence="2">
    <location>
        <begin position="166"/>
        <end position="197"/>
    </location>
</feature>
<evidence type="ECO:0000313" key="5">
    <source>
        <dbReference type="Proteomes" id="UP000695562"/>
    </source>
</evidence>
<feature type="compositionally biased region" description="Low complexity" evidence="2">
    <location>
        <begin position="388"/>
        <end position="405"/>
    </location>
</feature>
<feature type="region of interest" description="Disordered" evidence="2">
    <location>
        <begin position="746"/>
        <end position="773"/>
    </location>
</feature>
<feature type="compositionally biased region" description="Polar residues" evidence="2">
    <location>
        <begin position="309"/>
        <end position="324"/>
    </location>
</feature>
<dbReference type="AlphaFoldDB" id="A0A8J4PZB8"/>